<accession>A0AAV8AHB8</accession>
<gene>
    <name evidence="2" type="ORF">M0812_04970</name>
</gene>
<evidence type="ECO:0000313" key="2">
    <source>
        <dbReference type="EMBL" id="KAJ3451300.1"/>
    </source>
</evidence>
<name>A0AAV8AHB8_9EUKA</name>
<proteinExistence type="predicted"/>
<feature type="region of interest" description="Disordered" evidence="1">
    <location>
        <begin position="53"/>
        <end position="103"/>
    </location>
</feature>
<protein>
    <submittedName>
        <fullName evidence="2">Uncharacterized protein</fullName>
    </submittedName>
</protein>
<dbReference type="Proteomes" id="UP001146793">
    <property type="component" value="Unassembled WGS sequence"/>
</dbReference>
<sequence length="103" mass="12104">MYIFGKGTEINFDEAQKYFTQASEMNPNIKIDNHILSILQRGQKVYENDLKNNNIQDDIDSNSEQYIYSSDNDDEEDGVDHNKINEIEIDNEVENEIEKQKKK</sequence>
<evidence type="ECO:0000256" key="1">
    <source>
        <dbReference type="SAM" id="MobiDB-lite"/>
    </source>
</evidence>
<organism evidence="2 3">
    <name type="scientific">Anaeramoeba flamelloides</name>
    <dbReference type="NCBI Taxonomy" id="1746091"/>
    <lineage>
        <taxon>Eukaryota</taxon>
        <taxon>Metamonada</taxon>
        <taxon>Anaeramoebidae</taxon>
        <taxon>Anaeramoeba</taxon>
    </lineage>
</organism>
<evidence type="ECO:0000313" key="3">
    <source>
        <dbReference type="Proteomes" id="UP001146793"/>
    </source>
</evidence>
<reference evidence="2" key="1">
    <citation type="submission" date="2022-08" db="EMBL/GenBank/DDBJ databases">
        <title>Novel sulphate-reducing endosymbionts in the free-living metamonad Anaeramoeba.</title>
        <authorList>
            <person name="Jerlstrom-Hultqvist J."/>
            <person name="Cepicka I."/>
            <person name="Gallot-Lavallee L."/>
            <person name="Salas-Leiva D."/>
            <person name="Curtis B.A."/>
            <person name="Zahonova K."/>
            <person name="Pipaliya S."/>
            <person name="Dacks J."/>
            <person name="Roger A.J."/>
        </authorList>
    </citation>
    <scope>NUCLEOTIDE SEQUENCE</scope>
    <source>
        <strain evidence="2">Busselton2</strain>
    </source>
</reference>
<comment type="caution">
    <text evidence="2">The sequence shown here is derived from an EMBL/GenBank/DDBJ whole genome shotgun (WGS) entry which is preliminary data.</text>
</comment>
<dbReference type="AlphaFoldDB" id="A0AAV8AHB8"/>
<dbReference type="EMBL" id="JANTQA010000010">
    <property type="protein sequence ID" value="KAJ3451300.1"/>
    <property type="molecule type" value="Genomic_DNA"/>
</dbReference>